<gene>
    <name evidence="1" type="ORF">BI308_08285</name>
</gene>
<dbReference type="EMBL" id="MLAW01000011">
    <property type="protein sequence ID" value="OJJ25949.1"/>
    <property type="molecule type" value="Genomic_DNA"/>
</dbReference>
<dbReference type="InterPro" id="IPR025459">
    <property type="entry name" value="DUF4279"/>
</dbReference>
<dbReference type="Pfam" id="PF14106">
    <property type="entry name" value="DUF4279"/>
    <property type="match status" value="1"/>
</dbReference>
<evidence type="ECO:0000313" key="2">
    <source>
        <dbReference type="Proteomes" id="UP000183940"/>
    </source>
</evidence>
<name>A0A1L9QTH2_9CYAN</name>
<evidence type="ECO:0000313" key="1">
    <source>
        <dbReference type="EMBL" id="OJJ25949.1"/>
    </source>
</evidence>
<reference evidence="1" key="1">
    <citation type="submission" date="2016-10" db="EMBL/GenBank/DDBJ databases">
        <title>CRISPR-Cas defence system in Roseofilum reptotaenium: evidence of a bacteriophage-cyanobacterium arms race in the coral black band disease.</title>
        <authorList>
            <person name="Buerger P."/>
            <person name="Wood-Charlson E.M."/>
            <person name="Weynberg K.D."/>
            <person name="Willis B."/>
            <person name="Van Oppen M.J."/>
        </authorList>
    </citation>
    <scope>NUCLEOTIDE SEQUENCE [LARGE SCALE GENOMIC DNA]</scope>
    <source>
        <strain evidence="1">AO1-A</strain>
    </source>
</reference>
<dbReference type="AlphaFoldDB" id="A0A1L9QTH2"/>
<sequence length="118" mass="13508">MNHITIEPTEVAEKGTLLSKRNPKSKRRDTSFWTLDSQLRGEEPLDLQIENLISLIEVDIDALNKIASDCHFEIYCSYFFEYPNSNGMISFDSNLLKRLTAIPIDIAISLYPAEPDEE</sequence>
<protein>
    <recommendedName>
        <fullName evidence="3">DUF4279 domain-containing protein</fullName>
    </recommendedName>
</protein>
<organism evidence="1 2">
    <name type="scientific">Roseofilum reptotaenium AO1-A</name>
    <dbReference type="NCBI Taxonomy" id="1925591"/>
    <lineage>
        <taxon>Bacteria</taxon>
        <taxon>Bacillati</taxon>
        <taxon>Cyanobacteriota</taxon>
        <taxon>Cyanophyceae</taxon>
        <taxon>Desertifilales</taxon>
        <taxon>Desertifilaceae</taxon>
        <taxon>Roseofilum</taxon>
    </lineage>
</organism>
<dbReference type="Proteomes" id="UP000183940">
    <property type="component" value="Unassembled WGS sequence"/>
</dbReference>
<proteinExistence type="predicted"/>
<comment type="caution">
    <text evidence="1">The sequence shown here is derived from an EMBL/GenBank/DDBJ whole genome shotgun (WGS) entry which is preliminary data.</text>
</comment>
<keyword evidence="2" id="KW-1185">Reference proteome</keyword>
<evidence type="ECO:0008006" key="3">
    <source>
        <dbReference type="Google" id="ProtNLM"/>
    </source>
</evidence>
<accession>A0A1L9QTH2</accession>